<gene>
    <name evidence="4" type="ORF">WR25_23907</name>
</gene>
<comment type="similarity">
    <text evidence="1">Belongs to the UBR4 family.</text>
</comment>
<evidence type="ECO:0000256" key="1">
    <source>
        <dbReference type="PROSITE-ProRule" id="PRU01388"/>
    </source>
</evidence>
<name>A0A2A2KZF9_9BILA</name>
<feature type="domain" description="E3 ubiquitin ligase UBR4 C-terminal" evidence="3">
    <location>
        <begin position="43"/>
        <end position="709"/>
    </location>
</feature>
<feature type="region of interest" description="UBR4 E3 catalytic module" evidence="1">
    <location>
        <begin position="398"/>
        <end position="822"/>
    </location>
</feature>
<dbReference type="AlphaFoldDB" id="A0A2A2KZF9"/>
<evidence type="ECO:0000313" key="4">
    <source>
        <dbReference type="EMBL" id="PAV79229.1"/>
    </source>
</evidence>
<evidence type="ECO:0000259" key="3">
    <source>
        <dbReference type="Pfam" id="PF13764"/>
    </source>
</evidence>
<feature type="coiled-coil region" evidence="2">
    <location>
        <begin position="449"/>
        <end position="476"/>
    </location>
</feature>
<dbReference type="Proteomes" id="UP000218231">
    <property type="component" value="Unassembled WGS sequence"/>
</dbReference>
<dbReference type="Pfam" id="PF13764">
    <property type="entry name" value="E3_UbLigase_R4"/>
    <property type="match status" value="1"/>
</dbReference>
<reference evidence="4 5" key="1">
    <citation type="journal article" date="2017" name="Curr. Biol.">
        <title>Genome architecture and evolution of a unichromosomal asexual nematode.</title>
        <authorList>
            <person name="Fradin H."/>
            <person name="Zegar C."/>
            <person name="Gutwein M."/>
            <person name="Lucas J."/>
            <person name="Kovtun M."/>
            <person name="Corcoran D."/>
            <person name="Baugh L.R."/>
            <person name="Kiontke K."/>
            <person name="Gunsalus K."/>
            <person name="Fitch D.H."/>
            <person name="Piano F."/>
        </authorList>
    </citation>
    <scope>NUCLEOTIDE SEQUENCE [LARGE SCALE GENOMIC DNA]</scope>
    <source>
        <strain evidence="4">PF1309</strain>
    </source>
</reference>
<keyword evidence="1" id="KW-0862">Zinc</keyword>
<organism evidence="4 5">
    <name type="scientific">Diploscapter pachys</name>
    <dbReference type="NCBI Taxonomy" id="2018661"/>
    <lineage>
        <taxon>Eukaryota</taxon>
        <taxon>Metazoa</taxon>
        <taxon>Ecdysozoa</taxon>
        <taxon>Nematoda</taxon>
        <taxon>Chromadorea</taxon>
        <taxon>Rhabditida</taxon>
        <taxon>Rhabditina</taxon>
        <taxon>Rhabditomorpha</taxon>
        <taxon>Rhabditoidea</taxon>
        <taxon>Rhabditidae</taxon>
        <taxon>Diploscapter</taxon>
    </lineage>
</organism>
<keyword evidence="2" id="KW-0175">Coiled coil</keyword>
<comment type="caution">
    <text evidence="4">The sequence shown here is derived from an EMBL/GenBank/DDBJ whole genome shotgun (WGS) entry which is preliminary data.</text>
</comment>
<keyword evidence="1" id="KW-0863">Zinc-finger</keyword>
<keyword evidence="1" id="KW-0479">Metal-binding</keyword>
<keyword evidence="5" id="KW-1185">Reference proteome</keyword>
<sequence>MTTHAHVISIILDVMDPEQTEEEDFLIQIEKDAAQEDFLQGRMSGNPYKSTDAGMGPLMRDVKNRICRDTEMIALLEDDNGMELLVNNYIISLSLPIRQVYEKMWKKQHPGQAMVIVYRMRGLLGDAQETFISSFGETTEEEQMEDEKLNEALSCLVECGGLDVALQLLVKADRSTWGRQLLSQLRKLMDKCAKTRFGRTQLIERDGLSHFLKIFRLCIEPDPTDEHCVQLAKSYMELCNVIVKDEQVHKLLKGITKSEAEWLIKLVLSKELTEKAWTQQFSRGATELVELCLATLGSLILGNDEAEAALCSHCKLYADKLAEVDNDYNPQKEALQTELDRLATVAQAIPRSPAGCRLKDQILATGIVAKACKQIVDSHPPLYSATESPEWKAFVAKPSISLILKILHGLTKGHEPTQKAMADKNTLAILHRLEQVASENSIGTLAENVVEALKENEEVAAQIEKVREETKKKRKEMAMAMRMKQLSKLGMQVGKQGEVKVTSRKVVSEPLVDDVSDPLAVCCICRENLFTGKKAAAVYAFCSLTESRIHYSVSQMVMVHIDCHANAIKRGVGGRSVDEWIKAALHNAGVRCNMLTPLAIGNAPNAEWLTAVEKMRKNIEDALQTPSHFNRQFFYNDMCQIVDRFVFRRSFSEQAQGGGRESNVQYLAVLHLLCISFPPDDTSLTSNEPRHRLVSFLLTEQSLKSWEEQSQDILNASLRDGEDPAHPRSFADLRPLCLTWAFVDTYFKTVIPIPEDVERDEWLKARLLETLHKTAEFVKTFDEMILPIETWGEFIDYFNLPSDEFGDYFDQAPPPADDAQQI</sequence>
<dbReference type="PANTHER" id="PTHR21725:SF1">
    <property type="entry name" value="E3 UBIQUITIN-PROTEIN LIGASE UBR4"/>
    <property type="match status" value="1"/>
</dbReference>
<evidence type="ECO:0000313" key="5">
    <source>
        <dbReference type="Proteomes" id="UP000218231"/>
    </source>
</evidence>
<protein>
    <recommendedName>
        <fullName evidence="3">E3 ubiquitin ligase UBR4 C-terminal domain-containing protein</fullName>
    </recommendedName>
</protein>
<accession>A0A2A2KZF9</accession>
<proteinExistence type="inferred from homology"/>
<dbReference type="InterPro" id="IPR025704">
    <property type="entry name" value="E3_Ub_ligase_UBR4_C"/>
</dbReference>
<dbReference type="GO" id="GO:0008270">
    <property type="term" value="F:zinc ion binding"/>
    <property type="evidence" value="ECO:0007669"/>
    <property type="project" value="UniProtKB-KW"/>
</dbReference>
<dbReference type="InterPro" id="IPR045189">
    <property type="entry name" value="UBR4-like"/>
</dbReference>
<dbReference type="PROSITE" id="PS52043">
    <property type="entry name" value="UBR4_E3"/>
    <property type="match status" value="1"/>
</dbReference>
<dbReference type="EMBL" id="LIAE01007449">
    <property type="protein sequence ID" value="PAV79229.1"/>
    <property type="molecule type" value="Genomic_DNA"/>
</dbReference>
<dbReference type="PANTHER" id="PTHR21725">
    <property type="entry name" value="E3 UBIQUITIN-PROTEIN LIGASE UBR4"/>
    <property type="match status" value="1"/>
</dbReference>
<dbReference type="OrthoDB" id="30336at2759"/>
<dbReference type="STRING" id="2018661.A0A2A2KZF9"/>
<evidence type="ECO:0000256" key="2">
    <source>
        <dbReference type="SAM" id="Coils"/>
    </source>
</evidence>